<dbReference type="InterPro" id="IPR010607">
    <property type="entry name" value="DUF1194"/>
</dbReference>
<gene>
    <name evidence="1" type="ORF">J2S73_003415</name>
</gene>
<dbReference type="EMBL" id="JAUSUL010000004">
    <property type="protein sequence ID" value="MDQ0316938.1"/>
    <property type="molecule type" value="Genomic_DNA"/>
</dbReference>
<dbReference type="RefSeq" id="WP_306886832.1">
    <property type="nucleotide sequence ID" value="NZ_JAUSUL010000004.1"/>
</dbReference>
<dbReference type="Gene3D" id="3.40.50.410">
    <property type="entry name" value="von Willebrand factor, type A domain"/>
    <property type="match status" value="1"/>
</dbReference>
<evidence type="ECO:0000313" key="1">
    <source>
        <dbReference type="EMBL" id="MDQ0316938.1"/>
    </source>
</evidence>
<dbReference type="SUPFAM" id="SSF53300">
    <property type="entry name" value="vWA-like"/>
    <property type="match status" value="1"/>
</dbReference>
<comment type="caution">
    <text evidence="1">The sequence shown here is derived from an EMBL/GenBank/DDBJ whole genome shotgun (WGS) entry which is preliminary data.</text>
</comment>
<proteinExistence type="predicted"/>
<evidence type="ECO:0000313" key="2">
    <source>
        <dbReference type="Proteomes" id="UP001229244"/>
    </source>
</evidence>
<sequence>MALLAALAPAAPAVAQVEDVVDIELVLAVDVSWSMDHDEQLLQRQGYVGAFLHPDVLAAIEAGDWGRIAVTYVEWAGAGLQQVVVPWTLVDGPDSAEAFAARLAAAPLGRLRRTSISGALAFTGTLFDDNGYEGFRRVIDMSGDGPNNMGPPVTEERDKLIEAGITVNGLPIMIRRSSYDPFFQITNLDVYYEDCVIGGFGAFMVVVKSADEFADAIRRKLILEIAGAKPQTIPAQQILEQGPRIDCLIGEKLWQRWRGGP</sequence>
<name>A0AAE3VS42_9HYPH</name>
<accession>A0AAE3VS42</accession>
<evidence type="ECO:0008006" key="3">
    <source>
        <dbReference type="Google" id="ProtNLM"/>
    </source>
</evidence>
<dbReference type="Proteomes" id="UP001229244">
    <property type="component" value="Unassembled WGS sequence"/>
</dbReference>
<dbReference type="Pfam" id="PF06707">
    <property type="entry name" value="DUF1194"/>
    <property type="match status" value="1"/>
</dbReference>
<reference evidence="1" key="1">
    <citation type="submission" date="2023-07" db="EMBL/GenBank/DDBJ databases">
        <title>Genomic Encyclopedia of Type Strains, Phase IV (KMG-IV): sequencing the most valuable type-strain genomes for metagenomic binning, comparative biology and taxonomic classification.</title>
        <authorList>
            <person name="Goeker M."/>
        </authorList>
    </citation>
    <scope>NUCLEOTIDE SEQUENCE</scope>
    <source>
        <strain evidence="1">DSM 21202</strain>
    </source>
</reference>
<protein>
    <recommendedName>
        <fullName evidence="3">DUF1194 domain-containing protein</fullName>
    </recommendedName>
</protein>
<dbReference type="InterPro" id="IPR036465">
    <property type="entry name" value="vWFA_dom_sf"/>
</dbReference>
<dbReference type="AlphaFoldDB" id="A0AAE3VS42"/>
<keyword evidence="2" id="KW-1185">Reference proteome</keyword>
<organism evidence="1 2">
    <name type="scientific">Amorphus orientalis</name>
    <dbReference type="NCBI Taxonomy" id="649198"/>
    <lineage>
        <taxon>Bacteria</taxon>
        <taxon>Pseudomonadati</taxon>
        <taxon>Pseudomonadota</taxon>
        <taxon>Alphaproteobacteria</taxon>
        <taxon>Hyphomicrobiales</taxon>
        <taxon>Amorphaceae</taxon>
        <taxon>Amorphus</taxon>
    </lineage>
</organism>